<dbReference type="EMBL" id="JAMKFB020000022">
    <property type="protein sequence ID" value="KAL0159350.1"/>
    <property type="molecule type" value="Genomic_DNA"/>
</dbReference>
<feature type="signal peptide" evidence="1">
    <location>
        <begin position="1"/>
        <end position="16"/>
    </location>
</feature>
<evidence type="ECO:0000256" key="1">
    <source>
        <dbReference type="SAM" id="SignalP"/>
    </source>
</evidence>
<keyword evidence="1" id="KW-0732">Signal</keyword>
<proteinExistence type="predicted"/>
<gene>
    <name evidence="2" type="ORF">M9458_043075</name>
</gene>
<name>A0ABD0NBA9_CIRMR</name>
<evidence type="ECO:0000313" key="2">
    <source>
        <dbReference type="EMBL" id="KAL0159350.1"/>
    </source>
</evidence>
<evidence type="ECO:0000313" key="3">
    <source>
        <dbReference type="Proteomes" id="UP001529510"/>
    </source>
</evidence>
<feature type="non-terminal residue" evidence="2">
    <location>
        <position position="170"/>
    </location>
</feature>
<comment type="caution">
    <text evidence="2">The sequence shown here is derived from an EMBL/GenBank/DDBJ whole genome shotgun (WGS) entry which is preliminary data.</text>
</comment>
<feature type="chain" id="PRO_5044896580" evidence="1">
    <location>
        <begin position="17"/>
        <end position="170"/>
    </location>
</feature>
<sequence>MHLGLASLSLRFGCSGILLPPGFAMALGRTDSTSGLGSSGYTSDARHHGSAQASCASGVTPLHRLSVIALGSPEIGSVSISRPMDVVSHTSTLAPPFIDAAMGCRPHSALGLQHLATPPVIAPMDASTICASVESLPVCLPVPTSPISTPQPPPKPPPSLPPSLPLLLHY</sequence>
<protein>
    <submittedName>
        <fullName evidence="2">Uncharacterized protein</fullName>
    </submittedName>
</protein>
<organism evidence="2 3">
    <name type="scientific">Cirrhinus mrigala</name>
    <name type="common">Mrigala</name>
    <dbReference type="NCBI Taxonomy" id="683832"/>
    <lineage>
        <taxon>Eukaryota</taxon>
        <taxon>Metazoa</taxon>
        <taxon>Chordata</taxon>
        <taxon>Craniata</taxon>
        <taxon>Vertebrata</taxon>
        <taxon>Euteleostomi</taxon>
        <taxon>Actinopterygii</taxon>
        <taxon>Neopterygii</taxon>
        <taxon>Teleostei</taxon>
        <taxon>Ostariophysi</taxon>
        <taxon>Cypriniformes</taxon>
        <taxon>Cyprinidae</taxon>
        <taxon>Labeoninae</taxon>
        <taxon>Labeonini</taxon>
        <taxon>Cirrhinus</taxon>
    </lineage>
</organism>
<keyword evidence="3" id="KW-1185">Reference proteome</keyword>
<accession>A0ABD0NBA9</accession>
<reference evidence="2 3" key="1">
    <citation type="submission" date="2024-05" db="EMBL/GenBank/DDBJ databases">
        <title>Genome sequencing and assembly of Indian major carp, Cirrhinus mrigala (Hamilton, 1822).</title>
        <authorList>
            <person name="Mohindra V."/>
            <person name="Chowdhury L.M."/>
            <person name="Lal K."/>
            <person name="Jena J.K."/>
        </authorList>
    </citation>
    <scope>NUCLEOTIDE SEQUENCE [LARGE SCALE GENOMIC DNA]</scope>
    <source>
        <strain evidence="2">CM1030</strain>
        <tissue evidence="2">Blood</tissue>
    </source>
</reference>
<dbReference type="AlphaFoldDB" id="A0ABD0NBA9"/>
<dbReference type="Proteomes" id="UP001529510">
    <property type="component" value="Unassembled WGS sequence"/>
</dbReference>